<dbReference type="Pfam" id="PF13489">
    <property type="entry name" value="Methyltransf_23"/>
    <property type="match status" value="1"/>
</dbReference>
<name>A0A1D7YJU0_9ACTN</name>
<dbReference type="AlphaFoldDB" id="A0A1D7YJU0"/>
<dbReference type="Gene3D" id="3.40.50.150">
    <property type="entry name" value="Vaccinia Virus protein VP39"/>
    <property type="match status" value="1"/>
</dbReference>
<dbReference type="GO" id="GO:0008168">
    <property type="term" value="F:methyltransferase activity"/>
    <property type="evidence" value="ECO:0007669"/>
    <property type="project" value="UniProtKB-ARBA"/>
</dbReference>
<accession>A0A1D7YJU0</accession>
<dbReference type="InterPro" id="IPR029063">
    <property type="entry name" value="SAM-dependent_MTases_sf"/>
</dbReference>
<evidence type="ECO:0008006" key="3">
    <source>
        <dbReference type="Google" id="ProtNLM"/>
    </source>
</evidence>
<dbReference type="GO" id="GO:0017000">
    <property type="term" value="P:antibiotic biosynthetic process"/>
    <property type="evidence" value="ECO:0007669"/>
    <property type="project" value="UniProtKB-ARBA"/>
</dbReference>
<proteinExistence type="predicted"/>
<dbReference type="Gene3D" id="3.30.565.10">
    <property type="entry name" value="Histidine kinase-like ATPase, C-terminal domain"/>
    <property type="match status" value="1"/>
</dbReference>
<keyword evidence="2" id="KW-1185">Reference proteome</keyword>
<reference evidence="2" key="1">
    <citation type="submission" date="2016-09" db="EMBL/GenBank/DDBJ databases">
        <title>Streptomyces puniciscabiei strain:TW1S1 Genome sequencing and assembly.</title>
        <authorList>
            <person name="Kim M.-K."/>
            <person name="Kim S.B."/>
        </authorList>
    </citation>
    <scope>NUCLEOTIDE SEQUENCE [LARGE SCALE GENOMIC DNA]</scope>
    <source>
        <strain evidence="2">TW1S1</strain>
    </source>
</reference>
<dbReference type="RefSeq" id="WP_069782336.1">
    <property type="nucleotide sequence ID" value="NZ_CP017248.1"/>
</dbReference>
<dbReference type="CDD" id="cd02440">
    <property type="entry name" value="AdoMet_MTases"/>
    <property type="match status" value="1"/>
</dbReference>
<sequence length="372" mass="41364">MSLPKEIETRPAKTAVLESEQTAAGTVILRRTTELHGDQSAVFMARIWTRTTLGAMRWAGDIERAVEAACRLVDNAVRHGIPENTPLDQRRISLSAALTDAGTLVLDVPDLTPAFPDFDAAVRGEKGRGLWTIARLGVRIEWFLPHEGDGKTVRAVLPPLVRPRPGVGRMNTVSTLSVVHEWQTPEYWDTMYSTGYRAPDPTPFERQMFRNYATVKSGQRVVDIGCSQGRMAAHMATWGLTVRAFDFSSVAIEHARASHQDHGDLLTFARHDFNADAIPGMLEPGFVDIMVCRHSLEFLDQPRFLTNARSWLARSGVLHITTHRTELMPPTAPHRGVTERQIEALRHGWQFMTTYGLDSSGSLIGIVLRGPS</sequence>
<dbReference type="InterPro" id="IPR036890">
    <property type="entry name" value="HATPase_C_sf"/>
</dbReference>
<protein>
    <recommendedName>
        <fullName evidence="3">Methyltransferase domain-containing protein</fullName>
    </recommendedName>
</protein>
<evidence type="ECO:0000313" key="2">
    <source>
        <dbReference type="Proteomes" id="UP000094960"/>
    </source>
</evidence>
<dbReference type="EMBL" id="CP017248">
    <property type="protein sequence ID" value="AOR35821.1"/>
    <property type="molecule type" value="Genomic_DNA"/>
</dbReference>
<dbReference type="Proteomes" id="UP000094960">
    <property type="component" value="Chromosome"/>
</dbReference>
<organism evidence="1 2">
    <name type="scientific">Streptomyces fodineus</name>
    <dbReference type="NCBI Taxonomy" id="1904616"/>
    <lineage>
        <taxon>Bacteria</taxon>
        <taxon>Bacillati</taxon>
        <taxon>Actinomycetota</taxon>
        <taxon>Actinomycetes</taxon>
        <taxon>Kitasatosporales</taxon>
        <taxon>Streptomycetaceae</taxon>
        <taxon>Streptomyces</taxon>
    </lineage>
</organism>
<evidence type="ECO:0000313" key="1">
    <source>
        <dbReference type="EMBL" id="AOR35821.1"/>
    </source>
</evidence>
<gene>
    <name evidence="1" type="ORF">BFF78_36385</name>
</gene>
<dbReference type="SUPFAM" id="SSF55874">
    <property type="entry name" value="ATPase domain of HSP90 chaperone/DNA topoisomerase II/histidine kinase"/>
    <property type="match status" value="1"/>
</dbReference>
<dbReference type="PANTHER" id="PTHR43861">
    <property type="entry name" value="TRANS-ACONITATE 2-METHYLTRANSFERASE-RELATED"/>
    <property type="match status" value="1"/>
</dbReference>
<dbReference type="SUPFAM" id="SSF53335">
    <property type="entry name" value="S-adenosyl-L-methionine-dependent methyltransferases"/>
    <property type="match status" value="1"/>
</dbReference>
<dbReference type="KEGG" id="spun:BFF78_36385"/>